<evidence type="ECO:0000256" key="4">
    <source>
        <dbReference type="ARBA" id="ARBA00022692"/>
    </source>
</evidence>
<evidence type="ECO:0000313" key="10">
    <source>
        <dbReference type="Proteomes" id="UP000028868"/>
    </source>
</evidence>
<accession>A0A059NYV9</accession>
<dbReference type="SUPFAM" id="SSF103473">
    <property type="entry name" value="MFS general substrate transporter"/>
    <property type="match status" value="1"/>
</dbReference>
<feature type="region of interest" description="Disordered" evidence="7">
    <location>
        <begin position="76"/>
        <end position="95"/>
    </location>
</feature>
<comment type="caution">
    <text evidence="9">The sequence shown here is derived from an EMBL/GenBank/DDBJ whole genome shotgun (WGS) entry which is preliminary data.</text>
</comment>
<dbReference type="Proteomes" id="UP000028868">
    <property type="component" value="Unassembled WGS sequence"/>
</dbReference>
<keyword evidence="2" id="KW-0813">Transport</keyword>
<evidence type="ECO:0000313" key="9">
    <source>
        <dbReference type="EMBL" id="CDQ23451.1"/>
    </source>
</evidence>
<evidence type="ECO:0000256" key="6">
    <source>
        <dbReference type="ARBA" id="ARBA00023136"/>
    </source>
</evidence>
<evidence type="ECO:0000256" key="8">
    <source>
        <dbReference type="SAM" id="Phobius"/>
    </source>
</evidence>
<protein>
    <submittedName>
        <fullName evidence="9">Major Facilitator Superfamily protein</fullName>
    </submittedName>
</protein>
<keyword evidence="10" id="KW-1185">Reference proteome</keyword>
<keyword evidence="6 8" id="KW-0472">Membrane</keyword>
<dbReference type="RefSeq" id="WP_231622352.1">
    <property type="nucleotide sequence ID" value="NZ_CCDH010000001.1"/>
</dbReference>
<keyword evidence="3" id="KW-1003">Cell membrane</keyword>
<evidence type="ECO:0000256" key="7">
    <source>
        <dbReference type="SAM" id="MobiDB-lite"/>
    </source>
</evidence>
<sequence>MIFVPFQATIQVHTPVHMTGRVFGVINSVMTTATIIGPLFGGWIATVIGVIPTFTITASLLVFVSLIGWMTKRKVERGNTDVSASKQGTHEATTG</sequence>
<reference evidence="9 10" key="2">
    <citation type="submission" date="2014-05" db="EMBL/GenBank/DDBJ databases">
        <title>Draft genome sequence of Halobacillus karajensis HK-03.</title>
        <authorList>
            <person name="Khelaifia S."/>
            <person name="Croce O."/>
            <person name="Lagier J.C."/>
            <person name="Raoult D."/>
        </authorList>
    </citation>
    <scope>NUCLEOTIDE SEQUENCE [LARGE SCALE GENOMIC DNA]</scope>
    <source>
        <strain evidence="9 10">HD-03</strain>
    </source>
</reference>
<evidence type="ECO:0000256" key="3">
    <source>
        <dbReference type="ARBA" id="ARBA00022475"/>
    </source>
</evidence>
<dbReference type="InterPro" id="IPR036259">
    <property type="entry name" value="MFS_trans_sf"/>
</dbReference>
<dbReference type="AlphaFoldDB" id="A0A059NYV9"/>
<evidence type="ECO:0000256" key="2">
    <source>
        <dbReference type="ARBA" id="ARBA00022448"/>
    </source>
</evidence>
<name>A0A059NYV9_9BACI</name>
<keyword evidence="5 8" id="KW-1133">Transmembrane helix</keyword>
<dbReference type="PANTHER" id="PTHR43266:SF2">
    <property type="entry name" value="MAJOR FACILITATOR SUPERFAMILY (MFS) PROFILE DOMAIN-CONTAINING PROTEIN"/>
    <property type="match status" value="1"/>
</dbReference>
<organism evidence="9 10">
    <name type="scientific">Halobacillus karajensis</name>
    <dbReference type="NCBI Taxonomy" id="195088"/>
    <lineage>
        <taxon>Bacteria</taxon>
        <taxon>Bacillati</taxon>
        <taxon>Bacillota</taxon>
        <taxon>Bacilli</taxon>
        <taxon>Bacillales</taxon>
        <taxon>Bacillaceae</taxon>
        <taxon>Halobacillus</taxon>
    </lineage>
</organism>
<comment type="subcellular location">
    <subcellularLocation>
        <location evidence="1">Cell membrane</location>
        <topology evidence="1">Multi-pass membrane protein</topology>
    </subcellularLocation>
</comment>
<feature type="compositionally biased region" description="Polar residues" evidence="7">
    <location>
        <begin position="80"/>
        <end position="95"/>
    </location>
</feature>
<dbReference type="Pfam" id="PF07690">
    <property type="entry name" value="MFS_1"/>
    <property type="match status" value="1"/>
</dbReference>
<gene>
    <name evidence="9" type="ORF">BN983_01679</name>
</gene>
<dbReference type="GO" id="GO:0005886">
    <property type="term" value="C:plasma membrane"/>
    <property type="evidence" value="ECO:0007669"/>
    <property type="project" value="UniProtKB-SubCell"/>
</dbReference>
<reference evidence="10" key="1">
    <citation type="submission" date="2014-03" db="EMBL/GenBank/DDBJ databases">
        <authorList>
            <person name="Urmite Genomes U."/>
        </authorList>
    </citation>
    <scope>NUCLEOTIDE SEQUENCE [LARGE SCALE GENOMIC DNA]</scope>
    <source>
        <strain evidence="10">HD-03</strain>
    </source>
</reference>
<feature type="transmembrane region" description="Helical" evidence="8">
    <location>
        <begin position="40"/>
        <end position="67"/>
    </location>
</feature>
<dbReference type="InterPro" id="IPR011701">
    <property type="entry name" value="MFS"/>
</dbReference>
<evidence type="ECO:0000256" key="5">
    <source>
        <dbReference type="ARBA" id="ARBA00022989"/>
    </source>
</evidence>
<dbReference type="GO" id="GO:0022857">
    <property type="term" value="F:transmembrane transporter activity"/>
    <property type="evidence" value="ECO:0007669"/>
    <property type="project" value="InterPro"/>
</dbReference>
<dbReference type="PANTHER" id="PTHR43266">
    <property type="entry name" value="MACROLIDE-EFFLUX PROTEIN"/>
    <property type="match status" value="1"/>
</dbReference>
<proteinExistence type="predicted"/>
<dbReference type="Gene3D" id="1.20.1250.20">
    <property type="entry name" value="MFS general substrate transporter like domains"/>
    <property type="match status" value="1"/>
</dbReference>
<evidence type="ECO:0000256" key="1">
    <source>
        <dbReference type="ARBA" id="ARBA00004651"/>
    </source>
</evidence>
<keyword evidence="4 8" id="KW-0812">Transmembrane</keyword>
<dbReference type="EMBL" id="CCDI010000001">
    <property type="protein sequence ID" value="CDQ23451.1"/>
    <property type="molecule type" value="Genomic_DNA"/>
</dbReference>